<comment type="caution">
    <text evidence="1">The sequence shown here is derived from an EMBL/GenBank/DDBJ whole genome shotgun (WGS) entry which is preliminary data.</text>
</comment>
<organism evidence="1 2">
    <name type="scientific">Sorangium atrum</name>
    <dbReference type="NCBI Taxonomy" id="2995308"/>
    <lineage>
        <taxon>Bacteria</taxon>
        <taxon>Pseudomonadati</taxon>
        <taxon>Myxococcota</taxon>
        <taxon>Polyangia</taxon>
        <taxon>Polyangiales</taxon>
        <taxon>Polyangiaceae</taxon>
        <taxon>Sorangium</taxon>
    </lineage>
</organism>
<proteinExistence type="predicted"/>
<dbReference type="InterPro" id="IPR013784">
    <property type="entry name" value="Carb-bd-like_fold"/>
</dbReference>
<gene>
    <name evidence="1" type="ORF">POL72_19595</name>
</gene>
<reference evidence="1 2" key="1">
    <citation type="submission" date="2023-01" db="EMBL/GenBank/DDBJ databases">
        <title>Minimal conservation of predation-associated metabolite biosynthetic gene clusters underscores biosynthetic potential of Myxococcota including descriptions for ten novel species: Archangium lansinium sp. nov., Myxococcus landrumus sp. nov., Nannocystis bai.</title>
        <authorList>
            <person name="Ahearne A."/>
            <person name="Stevens C."/>
            <person name="Dowd S."/>
        </authorList>
    </citation>
    <scope>NUCLEOTIDE SEQUENCE [LARGE SCALE GENOMIC DNA]</scope>
    <source>
        <strain evidence="1 2">WIWO2</strain>
    </source>
</reference>
<evidence type="ECO:0000313" key="1">
    <source>
        <dbReference type="EMBL" id="MDC0679955.1"/>
    </source>
</evidence>
<protein>
    <submittedName>
        <fullName evidence="1">Carboxypeptidase-like regulatory domain-containing protein</fullName>
    </submittedName>
</protein>
<name>A0ABT5C0L1_9BACT</name>
<dbReference type="EMBL" id="JAQNDK010000002">
    <property type="protein sequence ID" value="MDC0679955.1"/>
    <property type="molecule type" value="Genomic_DNA"/>
</dbReference>
<dbReference type="SUPFAM" id="SSF49452">
    <property type="entry name" value="Starch-binding domain-like"/>
    <property type="match status" value="4"/>
</dbReference>
<dbReference type="InterPro" id="IPR008969">
    <property type="entry name" value="CarboxyPept-like_regulatory"/>
</dbReference>
<dbReference type="RefSeq" id="WP_272096968.1">
    <property type="nucleotide sequence ID" value="NZ_JAQNDK010000002.1"/>
</dbReference>
<dbReference type="Gene3D" id="2.60.40.1120">
    <property type="entry name" value="Carboxypeptidase-like, regulatory domain"/>
    <property type="match status" value="2"/>
</dbReference>
<dbReference type="Pfam" id="PF13620">
    <property type="entry name" value="CarboxypepD_reg"/>
    <property type="match status" value="3"/>
</dbReference>
<keyword evidence="2" id="KW-1185">Reference proteome</keyword>
<accession>A0ABT5C0L1</accession>
<dbReference type="Proteomes" id="UP001217485">
    <property type="component" value="Unassembled WGS sequence"/>
</dbReference>
<evidence type="ECO:0000313" key="2">
    <source>
        <dbReference type="Proteomes" id="UP001217485"/>
    </source>
</evidence>
<sequence length="528" mass="54763">MMQPSSSQRNPSRRPLWIAAGLLLAALAGVALFLAFRSGDEQTAGARGPDAGAEKHVRYRNRALVRGAAPAAKEEARPTISGLVYGTDGSTLAGATVVAMTFEVAGNVLSTAGSVKSDDAGRFELTLPDGTYQLSASVDGYGTTSTTARPGEAVSLVLPKSGVIEGRVLDERGEPVRRFSIDVLSAVTAETPATPPLFSRTFESQDGSFRVDQLPSWDVVVRATAAEFAPAFSSNVNVRAGDVEKMDLTLSKGCTLTGQAVDSSGAPLPGVYVDAESLFAVGELSSLAMEAAAQAQTEDDGSFSLPHVPKGTIVVRGYDGSNAVSSTEIEVASCDGLKPVKLVMSPGGTLSGVARDADGKPIAGARLTLMHRPIGFVNTVSEADGSFHFDQVPAGELRVMMRRGEEVMLAAVGIEEGKSAQHDISFAPRGTGEIRGRVTVGGKPLPGARLMLATQIGDDGAIGMFYPVTAEDGSFRASGLPTGGYIINVESTSIGTGVHVKPGEVTTADLQVIDLPSMKGKDAELPLR</sequence>
<dbReference type="SUPFAM" id="SSF49464">
    <property type="entry name" value="Carboxypeptidase regulatory domain-like"/>
    <property type="match status" value="1"/>
</dbReference>